<gene>
    <name evidence="2" type="ORF">FTUN_4548</name>
</gene>
<keyword evidence="1" id="KW-1133">Transmembrane helix</keyword>
<evidence type="ECO:0000256" key="1">
    <source>
        <dbReference type="SAM" id="Phobius"/>
    </source>
</evidence>
<name>A0A6M5YSL2_9BACT</name>
<protein>
    <submittedName>
        <fullName evidence="2">Uncharacterized protein</fullName>
    </submittedName>
</protein>
<keyword evidence="1" id="KW-0472">Membrane</keyword>
<dbReference type="KEGG" id="ftj:FTUN_4548"/>
<organism evidence="2 3">
    <name type="scientific">Frigoriglobus tundricola</name>
    <dbReference type="NCBI Taxonomy" id="2774151"/>
    <lineage>
        <taxon>Bacteria</taxon>
        <taxon>Pseudomonadati</taxon>
        <taxon>Planctomycetota</taxon>
        <taxon>Planctomycetia</taxon>
        <taxon>Gemmatales</taxon>
        <taxon>Gemmataceae</taxon>
        <taxon>Frigoriglobus</taxon>
    </lineage>
</organism>
<feature type="transmembrane region" description="Helical" evidence="1">
    <location>
        <begin position="12"/>
        <end position="38"/>
    </location>
</feature>
<proteinExistence type="predicted"/>
<evidence type="ECO:0000313" key="2">
    <source>
        <dbReference type="EMBL" id="QJW96988.1"/>
    </source>
</evidence>
<keyword evidence="1" id="KW-0812">Transmembrane</keyword>
<accession>A0A6M5YSL2</accession>
<dbReference type="AlphaFoldDB" id="A0A6M5YSL2"/>
<reference evidence="3" key="1">
    <citation type="submission" date="2020-05" db="EMBL/GenBank/DDBJ databases">
        <title>Frigoriglobus tundricola gen. nov., sp. nov., a psychrotolerant cellulolytic planctomycete of the family Gemmataceae with two divergent copies of 16S rRNA gene.</title>
        <authorList>
            <person name="Kulichevskaya I.S."/>
            <person name="Ivanova A.A."/>
            <person name="Naumoff D.G."/>
            <person name="Beletsky A.V."/>
            <person name="Rijpstra W.I.C."/>
            <person name="Sinninghe Damste J.S."/>
            <person name="Mardanov A.V."/>
            <person name="Ravin N.V."/>
            <person name="Dedysh S.N."/>
        </authorList>
    </citation>
    <scope>NUCLEOTIDE SEQUENCE [LARGE SCALE GENOMIC DNA]</scope>
    <source>
        <strain evidence="3">PL17</strain>
    </source>
</reference>
<evidence type="ECO:0000313" key="3">
    <source>
        <dbReference type="Proteomes" id="UP000503447"/>
    </source>
</evidence>
<keyword evidence="3" id="KW-1185">Reference proteome</keyword>
<sequence>MTPLLGHAGWGGIVEAIACMFLCSQVWIVGLALAGAVFRSPVLVGFSFVPAVAVVTTIELSGAGYAVWAITLLARWQLPSTSATTGRARDRPTVRKTRR</sequence>
<dbReference type="Proteomes" id="UP000503447">
    <property type="component" value="Chromosome"/>
</dbReference>
<feature type="transmembrane region" description="Helical" evidence="1">
    <location>
        <begin position="44"/>
        <end position="68"/>
    </location>
</feature>
<dbReference type="EMBL" id="CP053452">
    <property type="protein sequence ID" value="QJW96988.1"/>
    <property type="molecule type" value="Genomic_DNA"/>
</dbReference>